<comment type="caution">
    <text evidence="1">The sequence shown here is derived from an EMBL/GenBank/DDBJ whole genome shotgun (WGS) entry which is preliminary data.</text>
</comment>
<gene>
    <name evidence="1" type="primary">MCM9</name>
    <name evidence="1" type="ORF">H4R21_004483</name>
</gene>
<keyword evidence="1" id="KW-0547">Nucleotide-binding</keyword>
<name>A0ACC1KYM2_9FUNG</name>
<keyword evidence="1" id="KW-0067">ATP-binding</keyword>
<keyword evidence="2" id="KW-1185">Reference proteome</keyword>
<sequence>PCPSTTFVAAGTGAGAAQQQQQQQQQQECVDYQEIKVQEQVGRLALGTIPRAIVVVLERDLVDRAKSGDAVTVTGVVMRRWRAVVAGERPDIAVVVRASSISVHGDQATQAAAAGDGREGFGAFWARHAAAPMRGRDQIVGSVCPQVYGLFYVKLAVLLVLVGGVARGDAAGLRVRGEAHLLLVGDPGTAKSQLLKCAARLVPRAVLTTGIGSTSAGLTVAAVRDGAEWQLEAGALVLADRGLCCIDEFGSIREAEKSTILEAMEQQSISVAKAGIVCKLNARCSVLAAMNPKGKYDVGSSLAVNTALSGPLLSRFDLVLVLLDTHDEQWDRRVAGFLLGEDGPEGAAGDARAEPPWPFERLQAYIAHVKSALQPTQTPASEQVLTRYYQMQRQRDTLNAARTTIRLLESLIRLSQAHARLMFRDKVLLQDAVVAVVLMECTMLSASVLGTTDALHTAFPEDADAFHAALEELVLERLGLGELAGTEEARP</sequence>
<evidence type="ECO:0000313" key="2">
    <source>
        <dbReference type="Proteomes" id="UP001140087"/>
    </source>
</evidence>
<reference evidence="1" key="1">
    <citation type="submission" date="2022-07" db="EMBL/GenBank/DDBJ databases">
        <title>Phylogenomic reconstructions and comparative analyses of Kickxellomycotina fungi.</title>
        <authorList>
            <person name="Reynolds N.K."/>
            <person name="Stajich J.E."/>
            <person name="Barry K."/>
            <person name="Grigoriev I.V."/>
            <person name="Crous P."/>
            <person name="Smith M.E."/>
        </authorList>
    </citation>
    <scope>NUCLEOTIDE SEQUENCE</scope>
    <source>
        <strain evidence="1">BCRC 34780</strain>
    </source>
</reference>
<dbReference type="Proteomes" id="UP001140087">
    <property type="component" value="Unassembled WGS sequence"/>
</dbReference>
<proteinExistence type="predicted"/>
<organism evidence="1 2">
    <name type="scientific">Coemansia helicoidea</name>
    <dbReference type="NCBI Taxonomy" id="1286919"/>
    <lineage>
        <taxon>Eukaryota</taxon>
        <taxon>Fungi</taxon>
        <taxon>Fungi incertae sedis</taxon>
        <taxon>Zoopagomycota</taxon>
        <taxon>Kickxellomycotina</taxon>
        <taxon>Kickxellomycetes</taxon>
        <taxon>Kickxellales</taxon>
        <taxon>Kickxellaceae</taxon>
        <taxon>Coemansia</taxon>
    </lineage>
</organism>
<keyword evidence="1" id="KW-0378">Hydrolase</keyword>
<keyword evidence="1" id="KW-0347">Helicase</keyword>
<protein>
    <submittedName>
        <fullName evidence="1">DNA helicase mcm9</fullName>
        <ecNumber evidence="1">3.6.4.12</ecNumber>
    </submittedName>
</protein>
<dbReference type="EC" id="3.6.4.12" evidence="1"/>
<dbReference type="EMBL" id="JANBUN010001707">
    <property type="protein sequence ID" value="KAJ2797022.1"/>
    <property type="molecule type" value="Genomic_DNA"/>
</dbReference>
<feature type="non-terminal residue" evidence="1">
    <location>
        <position position="1"/>
    </location>
</feature>
<accession>A0ACC1KYM2</accession>
<evidence type="ECO:0000313" key="1">
    <source>
        <dbReference type="EMBL" id="KAJ2797022.1"/>
    </source>
</evidence>